<evidence type="ECO:0000256" key="2">
    <source>
        <dbReference type="SAM" id="SignalP"/>
    </source>
</evidence>
<feature type="region of interest" description="Disordered" evidence="1">
    <location>
        <begin position="37"/>
        <end position="112"/>
    </location>
</feature>
<gene>
    <name evidence="4" type="ORF">AB675_10634</name>
</gene>
<feature type="compositionally biased region" description="Polar residues" evidence="1">
    <location>
        <begin position="80"/>
        <end position="89"/>
    </location>
</feature>
<keyword evidence="2" id="KW-0732">Signal</keyword>
<feature type="compositionally biased region" description="Low complexity" evidence="1">
    <location>
        <begin position="97"/>
        <end position="109"/>
    </location>
</feature>
<dbReference type="InterPro" id="IPR055561">
    <property type="entry name" value="DUF7137"/>
</dbReference>
<dbReference type="RefSeq" id="XP_018000711.1">
    <property type="nucleotide sequence ID" value="XM_018139420.1"/>
</dbReference>
<evidence type="ECO:0000256" key="1">
    <source>
        <dbReference type="SAM" id="MobiDB-lite"/>
    </source>
</evidence>
<dbReference type="Proteomes" id="UP000038010">
    <property type="component" value="Unassembled WGS sequence"/>
</dbReference>
<dbReference type="AlphaFoldDB" id="A0A0N0NMU3"/>
<dbReference type="OrthoDB" id="2435509at2759"/>
<dbReference type="STRING" id="1664694.A0A0N0NMU3"/>
<evidence type="ECO:0000313" key="4">
    <source>
        <dbReference type="EMBL" id="KPI40748.1"/>
    </source>
</evidence>
<sequence>MRTTGLASRLLALVLLFTTVSASWRWSLFERNALDRRQNNNDNNNEESATNTPSRTASATNNDDNESASASATGDDENASETGRASGSASITGGRGNSTRTSSASSKSTLVDPRLPAGGVSIISPAPTAGASQYYKVGNTITFEWNYTSLSNTPSAIDVFATCSLNQATYTIASNMSVEETGQVEWDTGDQEQYTDGFPVATYTLYIHDASRDPTQVAAAGDLAAYNQLRFGIYTGQPYTPLNDFKCSTCNAALSLHEQQALGVLGVTIAVTVLSFTVFANNAGLFA</sequence>
<dbReference type="VEuPathDB" id="FungiDB:AB675_10634"/>
<dbReference type="PANTHER" id="PTHR42028">
    <property type="entry name" value="CHROMOSOME 1, WHOLE GENOME SHOTGUN SEQUENCE"/>
    <property type="match status" value="1"/>
</dbReference>
<comment type="caution">
    <text evidence="4">The sequence shown here is derived from an EMBL/GenBank/DDBJ whole genome shotgun (WGS) entry which is preliminary data.</text>
</comment>
<reference evidence="4 5" key="1">
    <citation type="submission" date="2015-06" db="EMBL/GenBank/DDBJ databases">
        <title>Draft genome of the ant-associated black yeast Phialophora attae CBS 131958.</title>
        <authorList>
            <person name="Moreno L.F."/>
            <person name="Stielow B.J."/>
            <person name="de Hoog S."/>
            <person name="Vicente V.A."/>
            <person name="Weiss V.A."/>
            <person name="de Vries M."/>
            <person name="Cruz L.M."/>
            <person name="Souza E.M."/>
        </authorList>
    </citation>
    <scope>NUCLEOTIDE SEQUENCE [LARGE SCALE GENOMIC DNA]</scope>
    <source>
        <strain evidence="4 5">CBS 131958</strain>
    </source>
</reference>
<accession>A0A0N0NMU3</accession>
<feature type="chain" id="PRO_5005856950" description="DUF7137 domain-containing protein" evidence="2">
    <location>
        <begin position="23"/>
        <end position="287"/>
    </location>
</feature>
<dbReference type="EMBL" id="LFJN01000011">
    <property type="protein sequence ID" value="KPI40748.1"/>
    <property type="molecule type" value="Genomic_DNA"/>
</dbReference>
<proteinExistence type="predicted"/>
<evidence type="ECO:0000313" key="5">
    <source>
        <dbReference type="Proteomes" id="UP000038010"/>
    </source>
</evidence>
<feature type="signal peptide" evidence="2">
    <location>
        <begin position="1"/>
        <end position="22"/>
    </location>
</feature>
<name>A0A0N0NMU3_9EURO</name>
<feature type="compositionally biased region" description="Polar residues" evidence="1">
    <location>
        <begin position="53"/>
        <end position="72"/>
    </location>
</feature>
<dbReference type="PANTHER" id="PTHR42028:SF1">
    <property type="entry name" value="YALI0E30657P"/>
    <property type="match status" value="1"/>
</dbReference>
<feature type="compositionally biased region" description="Low complexity" evidence="1">
    <location>
        <begin position="40"/>
        <end position="52"/>
    </location>
</feature>
<keyword evidence="5" id="KW-1185">Reference proteome</keyword>
<protein>
    <recommendedName>
        <fullName evidence="3">DUF7137 domain-containing protein</fullName>
    </recommendedName>
</protein>
<dbReference type="GeneID" id="28731300"/>
<evidence type="ECO:0000259" key="3">
    <source>
        <dbReference type="Pfam" id="PF23585"/>
    </source>
</evidence>
<feature type="domain" description="DUF7137" evidence="3">
    <location>
        <begin position="115"/>
        <end position="249"/>
    </location>
</feature>
<organism evidence="4 5">
    <name type="scientific">Cyphellophora attinorum</name>
    <dbReference type="NCBI Taxonomy" id="1664694"/>
    <lineage>
        <taxon>Eukaryota</taxon>
        <taxon>Fungi</taxon>
        <taxon>Dikarya</taxon>
        <taxon>Ascomycota</taxon>
        <taxon>Pezizomycotina</taxon>
        <taxon>Eurotiomycetes</taxon>
        <taxon>Chaetothyriomycetidae</taxon>
        <taxon>Chaetothyriales</taxon>
        <taxon>Cyphellophoraceae</taxon>
        <taxon>Cyphellophora</taxon>
    </lineage>
</organism>
<dbReference type="Pfam" id="PF23585">
    <property type="entry name" value="DUF7137"/>
    <property type="match status" value="1"/>
</dbReference>